<feature type="active site" description="Proton acceptor" evidence="8">
    <location>
        <position position="318"/>
    </location>
</feature>
<comment type="pathway">
    <text evidence="8">Amino-acid biosynthesis; L-histidine biosynthesis; L-histidine from 5-phospho-alpha-D-ribose 1-diphosphate: step 9/9.</text>
</comment>
<feature type="binding site" evidence="8">
    <location>
        <position position="406"/>
    </location>
    <ligand>
        <name>substrate</name>
    </ligand>
</feature>
<feature type="binding site" evidence="8">
    <location>
        <position position="352"/>
    </location>
    <ligand>
        <name>Zn(2+)</name>
        <dbReference type="ChEBI" id="CHEBI:29105"/>
    </ligand>
</feature>
<gene>
    <name evidence="8 11" type="primary">hisD</name>
    <name evidence="11" type="ORF">GCM10008986_26510</name>
</gene>
<comment type="similarity">
    <text evidence="2 8 9 10">Belongs to the histidinol dehydrogenase family.</text>
</comment>
<dbReference type="PANTHER" id="PTHR21256">
    <property type="entry name" value="HISTIDINOL DEHYDROGENASE HDH"/>
    <property type="match status" value="1"/>
</dbReference>
<feature type="binding site" evidence="8">
    <location>
        <position position="253"/>
    </location>
    <ligand>
        <name>Zn(2+)</name>
        <dbReference type="ChEBI" id="CHEBI:29105"/>
    </ligand>
</feature>
<feature type="binding site" evidence="8">
    <location>
        <position position="205"/>
    </location>
    <ligand>
        <name>NAD(+)</name>
        <dbReference type="ChEBI" id="CHEBI:57540"/>
    </ligand>
</feature>
<dbReference type="RefSeq" id="WP_343841955.1">
    <property type="nucleotide sequence ID" value="NZ_BAAADO010000005.1"/>
</dbReference>
<dbReference type="InterPro" id="IPR001692">
    <property type="entry name" value="Histidinol_DH_CS"/>
</dbReference>
<comment type="caution">
    <text evidence="11">The sequence shown here is derived from an EMBL/GenBank/DDBJ whole genome shotgun (WGS) entry which is preliminary data.</text>
</comment>
<dbReference type="PROSITE" id="PS00611">
    <property type="entry name" value="HISOL_DEHYDROGENASE"/>
    <property type="match status" value="1"/>
</dbReference>
<reference evidence="11 12" key="1">
    <citation type="journal article" date="2019" name="Int. J. Syst. Evol. Microbiol.">
        <title>The Global Catalogue of Microorganisms (GCM) 10K type strain sequencing project: providing services to taxonomists for standard genome sequencing and annotation.</title>
        <authorList>
            <consortium name="The Broad Institute Genomics Platform"/>
            <consortium name="The Broad Institute Genome Sequencing Center for Infectious Disease"/>
            <person name="Wu L."/>
            <person name="Ma J."/>
        </authorList>
    </citation>
    <scope>NUCLEOTIDE SEQUENCE [LARGE SCALE GENOMIC DNA]</scope>
    <source>
        <strain evidence="11 12">JCM 12389</strain>
    </source>
</reference>
<proteinExistence type="inferred from homology"/>
<evidence type="ECO:0000256" key="3">
    <source>
        <dbReference type="ARBA" id="ARBA00012965"/>
    </source>
</evidence>
<dbReference type="InterPro" id="IPR022695">
    <property type="entry name" value="Histidinol_DH_monofunct"/>
</dbReference>
<keyword evidence="8" id="KW-0368">Histidine biosynthesis</keyword>
<dbReference type="PRINTS" id="PR00083">
    <property type="entry name" value="HOLDHDRGNASE"/>
</dbReference>
<keyword evidence="5 8" id="KW-0862">Zinc</keyword>
<evidence type="ECO:0000256" key="6">
    <source>
        <dbReference type="ARBA" id="ARBA00023002"/>
    </source>
</evidence>
<dbReference type="InterPro" id="IPR016161">
    <property type="entry name" value="Ald_DH/histidinol_DH"/>
</dbReference>
<feature type="binding site" evidence="8">
    <location>
        <position position="352"/>
    </location>
    <ligand>
        <name>substrate</name>
    </ligand>
</feature>
<accession>A0ABN1BI56</accession>
<evidence type="ECO:0000256" key="5">
    <source>
        <dbReference type="ARBA" id="ARBA00022833"/>
    </source>
</evidence>
<dbReference type="PANTHER" id="PTHR21256:SF2">
    <property type="entry name" value="HISTIDINE BIOSYNTHESIS TRIFUNCTIONAL PROTEIN"/>
    <property type="match status" value="1"/>
</dbReference>
<name>A0ABN1BI56_9BACI</name>
<dbReference type="EC" id="1.1.1.23" evidence="3 8"/>
<dbReference type="Proteomes" id="UP001500880">
    <property type="component" value="Unassembled WGS sequence"/>
</dbReference>
<protein>
    <recommendedName>
        <fullName evidence="3 8">Histidinol dehydrogenase</fullName>
        <shortName evidence="8">HDH</shortName>
        <ecNumber evidence="3 8">1.1.1.23</ecNumber>
    </recommendedName>
</protein>
<feature type="binding site" evidence="8">
    <location>
        <position position="253"/>
    </location>
    <ligand>
        <name>substrate</name>
    </ligand>
</feature>
<feature type="binding site" evidence="8">
    <location>
        <position position="250"/>
    </location>
    <ligand>
        <name>Zn(2+)</name>
        <dbReference type="ChEBI" id="CHEBI:29105"/>
    </ligand>
</feature>
<evidence type="ECO:0000313" key="12">
    <source>
        <dbReference type="Proteomes" id="UP001500880"/>
    </source>
</evidence>
<dbReference type="CDD" id="cd06572">
    <property type="entry name" value="Histidinol_dh"/>
    <property type="match status" value="1"/>
</dbReference>
<sequence length="422" mass="45511">MKIIRDSQVNLERTILDEHDEQYDAVKGILKQVKDNGDRALYALTERLDGVKLPDLLVSKSEIIEAYGTVENSFVNAIKQATANIRSFHEKQKRQSWMDTSPNGTILGQLVRPISKAGIYVPGGRAAYPSSVLMNGIPALVAGVEQIVMVTPPDKHGMVNPGVLIAANELGIKQIYKIGGAQAVGALAYGTETIPKVDKITGPGNIYVALAKKEVYGLVDIDSVAGPSEILVIADETANPQLAAADLISQAEHDPLSTATMITTSDQIAKQVRTEVTRQLQNLPRREIAEASIENNGAIYVVPDLDTAVQMTNDYAPEHLELLVKEPFELIGKIKNAGAIFVGENSTEAIGDYFAGPNHILPTGGTAKFSSPLGVDDFIKKSSLISYSKADLDKNAESIATLAQFEQLQGHANAVIFRKQRS</sequence>
<evidence type="ECO:0000256" key="4">
    <source>
        <dbReference type="ARBA" id="ARBA00022723"/>
    </source>
</evidence>
<evidence type="ECO:0000256" key="10">
    <source>
        <dbReference type="RuleBase" id="RU004175"/>
    </source>
</evidence>
<dbReference type="PIRSF" id="PIRSF000099">
    <property type="entry name" value="Histidinol_dh"/>
    <property type="match status" value="1"/>
</dbReference>
<comment type="catalytic activity">
    <reaction evidence="7 8">
        <text>L-histidinol + 2 NAD(+) + H2O = L-histidine + 2 NADH + 3 H(+)</text>
        <dbReference type="Rhea" id="RHEA:20641"/>
        <dbReference type="ChEBI" id="CHEBI:15377"/>
        <dbReference type="ChEBI" id="CHEBI:15378"/>
        <dbReference type="ChEBI" id="CHEBI:57540"/>
        <dbReference type="ChEBI" id="CHEBI:57595"/>
        <dbReference type="ChEBI" id="CHEBI:57699"/>
        <dbReference type="ChEBI" id="CHEBI:57945"/>
        <dbReference type="EC" id="1.1.1.23"/>
    </reaction>
</comment>
<keyword evidence="4 8" id="KW-0479">Metal-binding</keyword>
<feature type="binding site" evidence="8">
    <location>
        <position position="182"/>
    </location>
    <ligand>
        <name>NAD(+)</name>
        <dbReference type="ChEBI" id="CHEBI:57540"/>
    </ligand>
</feature>
<keyword evidence="6 8" id="KW-0560">Oxidoreductase</keyword>
<dbReference type="NCBIfam" id="TIGR00069">
    <property type="entry name" value="hisD"/>
    <property type="match status" value="1"/>
</dbReference>
<dbReference type="SUPFAM" id="SSF53720">
    <property type="entry name" value="ALDH-like"/>
    <property type="match status" value="1"/>
</dbReference>
<feature type="binding site" evidence="8">
    <location>
        <position position="411"/>
    </location>
    <ligand>
        <name>substrate</name>
    </ligand>
</feature>
<keyword evidence="12" id="KW-1185">Reference proteome</keyword>
<organism evidence="11 12">
    <name type="scientific">Salinibacillus aidingensis</name>
    <dbReference type="NCBI Taxonomy" id="237684"/>
    <lineage>
        <taxon>Bacteria</taxon>
        <taxon>Bacillati</taxon>
        <taxon>Bacillota</taxon>
        <taxon>Bacilli</taxon>
        <taxon>Bacillales</taxon>
        <taxon>Bacillaceae</taxon>
        <taxon>Salinibacillus</taxon>
    </lineage>
</organism>
<feature type="binding site" evidence="8">
    <location>
        <position position="228"/>
    </location>
    <ligand>
        <name>substrate</name>
    </ligand>
</feature>
<evidence type="ECO:0000256" key="9">
    <source>
        <dbReference type="PIRNR" id="PIRNR000099"/>
    </source>
</evidence>
<feature type="binding site" evidence="8">
    <location>
        <position position="411"/>
    </location>
    <ligand>
        <name>Zn(2+)</name>
        <dbReference type="ChEBI" id="CHEBI:29105"/>
    </ligand>
</feature>
<dbReference type="InterPro" id="IPR012131">
    <property type="entry name" value="Hstdl_DH"/>
</dbReference>
<comment type="function">
    <text evidence="1 8">Catalyzes the sequential NAD-dependent oxidations of L-histidinol to L-histidinaldehyde and then to L-histidine.</text>
</comment>
<dbReference type="Gene3D" id="3.40.50.1980">
    <property type="entry name" value="Nitrogenase molybdenum iron protein domain"/>
    <property type="match status" value="2"/>
</dbReference>
<evidence type="ECO:0000313" key="11">
    <source>
        <dbReference type="EMBL" id="GAA0498146.1"/>
    </source>
</evidence>
<evidence type="ECO:0000256" key="1">
    <source>
        <dbReference type="ARBA" id="ARBA00003850"/>
    </source>
</evidence>
<evidence type="ECO:0000256" key="8">
    <source>
        <dbReference type="HAMAP-Rule" id="MF_01024"/>
    </source>
</evidence>
<dbReference type="EMBL" id="BAAADO010000005">
    <property type="protein sequence ID" value="GAA0498146.1"/>
    <property type="molecule type" value="Genomic_DNA"/>
</dbReference>
<feature type="binding site" evidence="8">
    <location>
        <position position="120"/>
    </location>
    <ligand>
        <name>NAD(+)</name>
        <dbReference type="ChEBI" id="CHEBI:57540"/>
    </ligand>
</feature>
<dbReference type="Pfam" id="PF00815">
    <property type="entry name" value="Histidinol_dh"/>
    <property type="match status" value="1"/>
</dbReference>
<evidence type="ECO:0000256" key="2">
    <source>
        <dbReference type="ARBA" id="ARBA00010178"/>
    </source>
</evidence>
<evidence type="ECO:0000256" key="7">
    <source>
        <dbReference type="ARBA" id="ARBA00049489"/>
    </source>
</evidence>
<feature type="binding site" evidence="8">
    <location>
        <position position="250"/>
    </location>
    <ligand>
        <name>substrate</name>
    </ligand>
</feature>
<dbReference type="Gene3D" id="1.20.5.1300">
    <property type="match status" value="1"/>
</dbReference>
<feature type="binding site" evidence="8">
    <location>
        <position position="319"/>
    </location>
    <ligand>
        <name>substrate</name>
    </ligand>
</feature>
<feature type="active site" description="Proton acceptor" evidence="8">
    <location>
        <position position="319"/>
    </location>
</feature>
<dbReference type="HAMAP" id="MF_01024">
    <property type="entry name" value="HisD"/>
    <property type="match status" value="1"/>
</dbReference>
<keyword evidence="8" id="KW-0520">NAD</keyword>
<comment type="cofactor">
    <cofactor evidence="8">
        <name>Zn(2+)</name>
        <dbReference type="ChEBI" id="CHEBI:29105"/>
    </cofactor>
    <text evidence="8">Binds 1 zinc ion per subunit.</text>
</comment>
<keyword evidence="8" id="KW-0028">Amino-acid biosynthesis</keyword>